<evidence type="ECO:0000259" key="1">
    <source>
        <dbReference type="PROSITE" id="PS50181"/>
    </source>
</evidence>
<dbReference type="InterPro" id="IPR017451">
    <property type="entry name" value="F-box-assoc_interact_dom"/>
</dbReference>
<protein>
    <recommendedName>
        <fullName evidence="1">F-box domain-containing protein</fullName>
    </recommendedName>
</protein>
<dbReference type="EMBL" id="CAKOAT010770709">
    <property type="protein sequence ID" value="CAH8387911.1"/>
    <property type="molecule type" value="Genomic_DNA"/>
</dbReference>
<dbReference type="AlphaFoldDB" id="A0ABC8LWX1"/>
<proteinExistence type="predicted"/>
<dbReference type="SUPFAM" id="SSF81383">
    <property type="entry name" value="F-box domain"/>
    <property type="match status" value="1"/>
</dbReference>
<evidence type="ECO:0000313" key="3">
    <source>
        <dbReference type="Proteomes" id="UP001642260"/>
    </source>
</evidence>
<organism evidence="2 3">
    <name type="scientific">Eruca vesicaria subsp. sativa</name>
    <name type="common">Garden rocket</name>
    <name type="synonym">Eruca sativa</name>
    <dbReference type="NCBI Taxonomy" id="29727"/>
    <lineage>
        <taxon>Eukaryota</taxon>
        <taxon>Viridiplantae</taxon>
        <taxon>Streptophyta</taxon>
        <taxon>Embryophyta</taxon>
        <taxon>Tracheophyta</taxon>
        <taxon>Spermatophyta</taxon>
        <taxon>Magnoliopsida</taxon>
        <taxon>eudicotyledons</taxon>
        <taxon>Gunneridae</taxon>
        <taxon>Pentapetalae</taxon>
        <taxon>rosids</taxon>
        <taxon>malvids</taxon>
        <taxon>Brassicales</taxon>
        <taxon>Brassicaceae</taxon>
        <taxon>Brassiceae</taxon>
        <taxon>Eruca</taxon>
    </lineage>
</organism>
<dbReference type="InterPro" id="IPR001810">
    <property type="entry name" value="F-box_dom"/>
</dbReference>
<dbReference type="InterPro" id="IPR013187">
    <property type="entry name" value="F-box-assoc_dom_typ3"/>
</dbReference>
<keyword evidence="3" id="KW-1185">Reference proteome</keyword>
<sequence length="426" mass="48947">MDFFARVVEVLITKAAMKDSQKSSLSRRRRGLKHVRNCTTTTIPFDLIIKILSLLPAKSLFRFQSVSKLCFSTIRSKSFVDSFLTRSKTRPRLFLHFQHSASKKCFIFSAPEQNHNKSSTVMARYEMPLVEPGYYLNSGSVNGFVCFRGDDFCNTIIVYNPTTRQMVKLPDVTPNGRHMHACLGYDPVEDQYKVLCVMMMLGSERQDTHHEHFVCTVSSSQIKEWRKIENPTGYNYDNVYGETCIDGALYYGVGESRLVRFDVRSEKILFIKTPKKSYISTTYDSTLINYKGKLGGVDYSCAEYSMTLWVLEDAEKQEWSSMKYDLSSRWEYLFKGHVVSEGVIHTEYKKSQDQRTERWSFQTHPWVSGDVVMLSRRCDYVSIGHNEILAHPLHQVLGLRDFGSGPLAIMGIERDTNASVQCRADP</sequence>
<dbReference type="NCBIfam" id="TIGR01640">
    <property type="entry name" value="F_box_assoc_1"/>
    <property type="match status" value="1"/>
</dbReference>
<reference evidence="2 3" key="1">
    <citation type="submission" date="2022-03" db="EMBL/GenBank/DDBJ databases">
        <authorList>
            <person name="Macdonald S."/>
            <person name="Ahmed S."/>
            <person name="Newling K."/>
        </authorList>
    </citation>
    <scope>NUCLEOTIDE SEQUENCE [LARGE SCALE GENOMIC DNA]</scope>
</reference>
<dbReference type="Proteomes" id="UP001642260">
    <property type="component" value="Unassembled WGS sequence"/>
</dbReference>
<dbReference type="Pfam" id="PF00646">
    <property type="entry name" value="F-box"/>
    <property type="match status" value="1"/>
</dbReference>
<gene>
    <name evidence="2" type="ORF">ERUC_LOCUS40394</name>
</gene>
<dbReference type="SMART" id="SM00256">
    <property type="entry name" value="FBOX"/>
    <property type="match status" value="1"/>
</dbReference>
<comment type="caution">
    <text evidence="2">The sequence shown here is derived from an EMBL/GenBank/DDBJ whole genome shotgun (WGS) entry which is preliminary data.</text>
</comment>
<dbReference type="PANTHER" id="PTHR31111:SF98">
    <property type="entry name" value="F-BOX ASSOCIATED UBIQUITINATION EFFECTOR FAMILY PROTEIN-RELATED"/>
    <property type="match status" value="1"/>
</dbReference>
<evidence type="ECO:0000313" key="2">
    <source>
        <dbReference type="EMBL" id="CAH8387911.1"/>
    </source>
</evidence>
<dbReference type="Pfam" id="PF08268">
    <property type="entry name" value="FBA_3"/>
    <property type="match status" value="1"/>
</dbReference>
<accession>A0ABC8LWX1</accession>
<name>A0ABC8LWX1_ERUVS</name>
<feature type="domain" description="F-box" evidence="1">
    <location>
        <begin position="37"/>
        <end position="87"/>
    </location>
</feature>
<dbReference type="PROSITE" id="PS50181">
    <property type="entry name" value="FBOX"/>
    <property type="match status" value="1"/>
</dbReference>
<dbReference type="InterPro" id="IPR036047">
    <property type="entry name" value="F-box-like_dom_sf"/>
</dbReference>
<dbReference type="PANTHER" id="PTHR31111">
    <property type="entry name" value="BNAA05G37150D PROTEIN-RELATED"/>
    <property type="match status" value="1"/>
</dbReference>